<keyword evidence="2" id="KW-1185">Reference proteome</keyword>
<protein>
    <submittedName>
        <fullName evidence="3">Pecanex-like protein</fullName>
    </submittedName>
</protein>
<dbReference type="WBParaSite" id="SSLN_0000823901-mRNA-1">
    <property type="protein sequence ID" value="SSLN_0000823901-mRNA-1"/>
    <property type="gene ID" value="SSLN_0000823901"/>
</dbReference>
<evidence type="ECO:0000313" key="2">
    <source>
        <dbReference type="Proteomes" id="UP000275846"/>
    </source>
</evidence>
<sequence length="292" mass="31340">MWPLWHSHSVGSEPGVVVRPGAAGLYGTPTPWDPSQLWWYAQERLLPRQPPAPSPISGLLDSVLTPGIGVRRGGSALDAAQVYYHFQLNHAQVTVPAPPCCGAYGGPRRNRRSNYHVDPPQFLHRYNAPSGFSVNPVNPIRRKETDISERTPATLNLRVNGLSSVGNNDVNSLCPLNAVELTSILESTDNARGDEAGGMQSSSSSSLVASLPWEDVAAQETVVDGSSASLLSNDDAEDFGAAKSAVEDRLADLAYAEDLAQLALDSAVACCIRIVFCVDMCSYDRSTILRPL</sequence>
<dbReference type="OrthoDB" id="6319432at2759"/>
<reference evidence="3" key="1">
    <citation type="submission" date="2016-06" db="UniProtKB">
        <authorList>
            <consortium name="WormBaseParasite"/>
        </authorList>
    </citation>
    <scope>IDENTIFICATION</scope>
</reference>
<gene>
    <name evidence="1" type="ORF">SSLN_LOCUS7935</name>
</gene>
<organism evidence="3">
    <name type="scientific">Schistocephalus solidus</name>
    <name type="common">Tapeworm</name>
    <dbReference type="NCBI Taxonomy" id="70667"/>
    <lineage>
        <taxon>Eukaryota</taxon>
        <taxon>Metazoa</taxon>
        <taxon>Spiralia</taxon>
        <taxon>Lophotrochozoa</taxon>
        <taxon>Platyhelminthes</taxon>
        <taxon>Cestoda</taxon>
        <taxon>Eucestoda</taxon>
        <taxon>Diphyllobothriidea</taxon>
        <taxon>Diphyllobothriidae</taxon>
        <taxon>Schistocephalus</taxon>
    </lineage>
</organism>
<evidence type="ECO:0000313" key="1">
    <source>
        <dbReference type="EMBL" id="VDL94320.1"/>
    </source>
</evidence>
<dbReference type="EMBL" id="UYSU01034384">
    <property type="protein sequence ID" value="VDL94320.1"/>
    <property type="molecule type" value="Genomic_DNA"/>
</dbReference>
<dbReference type="AlphaFoldDB" id="A0A183SUN7"/>
<dbReference type="Proteomes" id="UP000275846">
    <property type="component" value="Unassembled WGS sequence"/>
</dbReference>
<name>A0A183SUN7_SCHSO</name>
<accession>A0A183SUN7</accession>
<evidence type="ECO:0000313" key="3">
    <source>
        <dbReference type="WBParaSite" id="SSLN_0000823901-mRNA-1"/>
    </source>
</evidence>
<reference evidence="1 2" key="2">
    <citation type="submission" date="2018-11" db="EMBL/GenBank/DDBJ databases">
        <authorList>
            <consortium name="Pathogen Informatics"/>
        </authorList>
    </citation>
    <scope>NUCLEOTIDE SEQUENCE [LARGE SCALE GENOMIC DNA]</scope>
    <source>
        <strain evidence="1 2">NST_G2</strain>
    </source>
</reference>
<proteinExistence type="predicted"/>